<keyword evidence="6" id="KW-0560">Oxidoreductase</keyword>
<dbReference type="RefSeq" id="WP_058484714.1">
    <property type="nucleotide sequence ID" value="NZ_CAAAII010000004.1"/>
</dbReference>
<name>A0A0W0YX79_LEGSP</name>
<dbReference type="Pfam" id="PF00355">
    <property type="entry name" value="Rieske"/>
    <property type="match status" value="1"/>
</dbReference>
<keyword evidence="3" id="KW-0408">Iron</keyword>
<accession>A0A0W0YX79</accession>
<dbReference type="SUPFAM" id="SSF50022">
    <property type="entry name" value="ISP domain"/>
    <property type="match status" value="1"/>
</dbReference>
<comment type="caution">
    <text evidence="6">The sequence shown here is derived from an EMBL/GenBank/DDBJ whole genome shotgun (WGS) entry which is preliminary data.</text>
</comment>
<keyword evidence="7" id="KW-1185">Reference proteome</keyword>
<dbReference type="EMBL" id="LNYX01000034">
    <property type="protein sequence ID" value="KTD61187.1"/>
    <property type="molecule type" value="Genomic_DNA"/>
</dbReference>
<keyword evidence="2" id="KW-0479">Metal-binding</keyword>
<evidence type="ECO:0000256" key="4">
    <source>
        <dbReference type="ARBA" id="ARBA00023014"/>
    </source>
</evidence>
<dbReference type="InterPro" id="IPR017941">
    <property type="entry name" value="Rieske_2Fe-2S"/>
</dbReference>
<evidence type="ECO:0000259" key="5">
    <source>
        <dbReference type="PROSITE" id="PS51296"/>
    </source>
</evidence>
<evidence type="ECO:0000313" key="6">
    <source>
        <dbReference type="EMBL" id="KTD61187.1"/>
    </source>
</evidence>
<evidence type="ECO:0000313" key="7">
    <source>
        <dbReference type="Proteomes" id="UP000054877"/>
    </source>
</evidence>
<evidence type="ECO:0000256" key="1">
    <source>
        <dbReference type="ARBA" id="ARBA00022714"/>
    </source>
</evidence>
<dbReference type="GO" id="GO:0051537">
    <property type="term" value="F:2 iron, 2 sulfur cluster binding"/>
    <property type="evidence" value="ECO:0007669"/>
    <property type="project" value="UniProtKB-KW"/>
</dbReference>
<dbReference type="STRING" id="452.Lspi_2807"/>
<keyword evidence="6" id="KW-0223">Dioxygenase</keyword>
<evidence type="ECO:0000256" key="2">
    <source>
        <dbReference type="ARBA" id="ARBA00022723"/>
    </source>
</evidence>
<dbReference type="PATRIC" id="fig|452.5.peg.3109"/>
<dbReference type="PROSITE" id="PS51296">
    <property type="entry name" value="RIESKE"/>
    <property type="match status" value="1"/>
</dbReference>
<dbReference type="GO" id="GO:0051213">
    <property type="term" value="F:dioxygenase activity"/>
    <property type="evidence" value="ECO:0007669"/>
    <property type="project" value="UniProtKB-KW"/>
</dbReference>
<dbReference type="PANTHER" id="PTHR21496">
    <property type="entry name" value="FERREDOXIN-RELATED"/>
    <property type="match status" value="1"/>
</dbReference>
<dbReference type="PANTHER" id="PTHR21496:SF23">
    <property type="entry name" value="3-PHENYLPROPIONATE_CINNAMIC ACID DIOXYGENASE FERREDOXIN SUBUNIT"/>
    <property type="match status" value="1"/>
</dbReference>
<keyword evidence="4" id="KW-0411">Iron-sulfur</keyword>
<dbReference type="Proteomes" id="UP000054877">
    <property type="component" value="Unassembled WGS sequence"/>
</dbReference>
<protein>
    <submittedName>
        <fullName evidence="6">Dioxygenase, ferredoxin subunit</fullName>
    </submittedName>
</protein>
<keyword evidence="1" id="KW-0001">2Fe-2S</keyword>
<feature type="domain" description="Rieske" evidence="5">
    <location>
        <begin position="4"/>
        <end position="114"/>
    </location>
</feature>
<evidence type="ECO:0000256" key="3">
    <source>
        <dbReference type="ARBA" id="ARBA00023004"/>
    </source>
</evidence>
<dbReference type="AlphaFoldDB" id="A0A0W0YX79"/>
<reference evidence="6 7" key="1">
    <citation type="submission" date="2015-11" db="EMBL/GenBank/DDBJ databases">
        <title>Genomic analysis of 38 Legionella species identifies large and diverse effector repertoires.</title>
        <authorList>
            <person name="Burstein D."/>
            <person name="Amaro F."/>
            <person name="Zusman T."/>
            <person name="Lifshitz Z."/>
            <person name="Cohen O."/>
            <person name="Gilbert J.A."/>
            <person name="Pupko T."/>
            <person name="Shuman H.A."/>
            <person name="Segal G."/>
        </authorList>
    </citation>
    <scope>NUCLEOTIDE SEQUENCE [LARGE SCALE GENOMIC DNA]</scope>
    <source>
        <strain evidence="6 7">Mt.St.Helens-9</strain>
    </source>
</reference>
<gene>
    <name evidence="6" type="ORF">Lspi_2807</name>
</gene>
<dbReference type="InterPro" id="IPR036922">
    <property type="entry name" value="Rieske_2Fe-2S_sf"/>
</dbReference>
<organism evidence="6 7">
    <name type="scientific">Legionella spiritensis</name>
    <dbReference type="NCBI Taxonomy" id="452"/>
    <lineage>
        <taxon>Bacteria</taxon>
        <taxon>Pseudomonadati</taxon>
        <taxon>Pseudomonadota</taxon>
        <taxon>Gammaproteobacteria</taxon>
        <taxon>Legionellales</taxon>
        <taxon>Legionellaceae</taxon>
        <taxon>Legionella</taxon>
    </lineage>
</organism>
<dbReference type="GO" id="GO:0046872">
    <property type="term" value="F:metal ion binding"/>
    <property type="evidence" value="ECO:0007669"/>
    <property type="project" value="UniProtKB-KW"/>
</dbReference>
<proteinExistence type="predicted"/>
<sequence>MAWKEALPLAKLQEEERHTMAIEGHKILFIWHDQNVYAMAAQCPHFKLPLAKGKITANNSIICPFHKSEFDLATGHIHCWSPWPPAIGTMLGKISKPKPLKIYPTRVDEGTIVVEI</sequence>
<dbReference type="OrthoDB" id="9800167at2"/>
<dbReference type="CDD" id="cd03467">
    <property type="entry name" value="Rieske"/>
    <property type="match status" value="1"/>
</dbReference>
<dbReference type="Gene3D" id="2.102.10.10">
    <property type="entry name" value="Rieske [2Fe-2S] iron-sulphur domain"/>
    <property type="match status" value="1"/>
</dbReference>